<evidence type="ECO:0000256" key="1">
    <source>
        <dbReference type="SAM" id="Coils"/>
    </source>
</evidence>
<dbReference type="Gene3D" id="1.10.150.310">
    <property type="entry name" value="Tex RuvX-like domain-like"/>
    <property type="match status" value="1"/>
</dbReference>
<dbReference type="Pfam" id="PF09371">
    <property type="entry name" value="Tex_N"/>
    <property type="match status" value="1"/>
</dbReference>
<dbReference type="Gene3D" id="3.30.420.140">
    <property type="entry name" value="YqgF/RNase H-like domain"/>
    <property type="match status" value="1"/>
</dbReference>
<dbReference type="InterPro" id="IPR041692">
    <property type="entry name" value="HHH_9"/>
</dbReference>
<dbReference type="InterPro" id="IPR012340">
    <property type="entry name" value="NA-bd_OB-fold"/>
</dbReference>
<dbReference type="InterPro" id="IPR003029">
    <property type="entry name" value="S1_domain"/>
</dbReference>
<evidence type="ECO:0000259" key="2">
    <source>
        <dbReference type="PROSITE" id="PS50126"/>
    </source>
</evidence>
<evidence type="ECO:0000313" key="4">
    <source>
        <dbReference type="Proteomes" id="UP000242329"/>
    </source>
</evidence>
<dbReference type="Pfam" id="PF12836">
    <property type="entry name" value="HHH_3"/>
    <property type="match status" value="1"/>
</dbReference>
<dbReference type="RefSeq" id="WP_073093545.1">
    <property type="nucleotide sequence ID" value="NZ_FQWY01000066.1"/>
</dbReference>
<dbReference type="InterPro" id="IPR006641">
    <property type="entry name" value="YqgF/RNaseH-like_dom"/>
</dbReference>
<dbReference type="EMBL" id="FQWY01000066">
    <property type="protein sequence ID" value="SHH32798.1"/>
    <property type="molecule type" value="Genomic_DNA"/>
</dbReference>
<dbReference type="Gene3D" id="2.40.50.140">
    <property type="entry name" value="Nucleic acid-binding proteins"/>
    <property type="match status" value="1"/>
</dbReference>
<dbReference type="InterPro" id="IPR023319">
    <property type="entry name" value="Tex-like_HTH_dom_sf"/>
</dbReference>
<keyword evidence="4" id="KW-1185">Reference proteome</keyword>
<gene>
    <name evidence="3" type="ORF">SAMN02745221_02159</name>
</gene>
<dbReference type="CDD" id="cd05685">
    <property type="entry name" value="S1_Tex"/>
    <property type="match status" value="1"/>
</dbReference>
<dbReference type="InterPro" id="IPR037027">
    <property type="entry name" value="YqgF/RNaseH-like_dom_sf"/>
</dbReference>
<dbReference type="Gene3D" id="1.10.10.650">
    <property type="entry name" value="RuvA domain 2-like"/>
    <property type="match status" value="1"/>
</dbReference>
<dbReference type="SUPFAM" id="SSF47781">
    <property type="entry name" value="RuvA domain 2-like"/>
    <property type="match status" value="2"/>
</dbReference>
<feature type="coiled-coil region" evidence="1">
    <location>
        <begin position="48"/>
        <end position="75"/>
    </location>
</feature>
<dbReference type="Pfam" id="PF16921">
    <property type="entry name" value="Tex_YqgF"/>
    <property type="match status" value="1"/>
</dbReference>
<dbReference type="InterPro" id="IPR023323">
    <property type="entry name" value="Tex-like_dom_sf"/>
</dbReference>
<dbReference type="Pfam" id="PF00575">
    <property type="entry name" value="S1"/>
    <property type="match status" value="1"/>
</dbReference>
<dbReference type="InterPro" id="IPR010994">
    <property type="entry name" value="RuvA_2-like"/>
</dbReference>
<dbReference type="InterPro" id="IPR032639">
    <property type="entry name" value="Tex_YqgF"/>
</dbReference>
<dbReference type="GO" id="GO:0006139">
    <property type="term" value="P:nucleobase-containing compound metabolic process"/>
    <property type="evidence" value="ECO:0007669"/>
    <property type="project" value="InterPro"/>
</dbReference>
<dbReference type="FunFam" id="2.40.50.140:FF:000051">
    <property type="entry name" value="RNA-binding transcriptional accessory protein"/>
    <property type="match status" value="1"/>
</dbReference>
<keyword evidence="1" id="KW-0175">Coiled coil</keyword>
<dbReference type="PANTHER" id="PTHR10724:SF10">
    <property type="entry name" value="S1 RNA-BINDING DOMAIN-CONTAINING PROTEIN 1"/>
    <property type="match status" value="1"/>
</dbReference>
<dbReference type="InterPro" id="IPR055179">
    <property type="entry name" value="Tex-like_central_region"/>
</dbReference>
<dbReference type="Proteomes" id="UP000242329">
    <property type="component" value="Unassembled WGS sequence"/>
</dbReference>
<dbReference type="SMART" id="SM00732">
    <property type="entry name" value="YqgFc"/>
    <property type="match status" value="1"/>
</dbReference>
<dbReference type="GO" id="GO:0005737">
    <property type="term" value="C:cytoplasm"/>
    <property type="evidence" value="ECO:0007669"/>
    <property type="project" value="UniProtKB-ARBA"/>
</dbReference>
<dbReference type="Gene3D" id="1.10.3500.10">
    <property type="entry name" value="Tex N-terminal region-like"/>
    <property type="match status" value="1"/>
</dbReference>
<organism evidence="3 4">
    <name type="scientific">Thermosyntropha lipolytica DSM 11003</name>
    <dbReference type="NCBI Taxonomy" id="1123382"/>
    <lineage>
        <taxon>Bacteria</taxon>
        <taxon>Bacillati</taxon>
        <taxon>Bacillota</taxon>
        <taxon>Clostridia</taxon>
        <taxon>Eubacteriales</taxon>
        <taxon>Syntrophomonadaceae</taxon>
        <taxon>Thermosyntropha</taxon>
    </lineage>
</organism>
<dbReference type="InterPro" id="IPR012337">
    <property type="entry name" value="RNaseH-like_sf"/>
</dbReference>
<feature type="domain" description="S1 motif" evidence="2">
    <location>
        <begin position="640"/>
        <end position="709"/>
    </location>
</feature>
<dbReference type="FunFam" id="3.30.420.140:FF:000001">
    <property type="entry name" value="RNA-binding transcriptional accessory protein"/>
    <property type="match status" value="1"/>
</dbReference>
<dbReference type="STRING" id="1123382.SAMN02745221_02159"/>
<protein>
    <recommendedName>
        <fullName evidence="2">S1 motif domain-containing protein</fullName>
    </recommendedName>
</protein>
<dbReference type="PROSITE" id="PS50126">
    <property type="entry name" value="S1"/>
    <property type="match status" value="1"/>
</dbReference>
<dbReference type="PANTHER" id="PTHR10724">
    <property type="entry name" value="30S RIBOSOMAL PROTEIN S1"/>
    <property type="match status" value="1"/>
</dbReference>
<dbReference type="Pfam" id="PF22706">
    <property type="entry name" value="Tex_central_region"/>
    <property type="match status" value="1"/>
</dbReference>
<dbReference type="InterPro" id="IPR044146">
    <property type="entry name" value="S1_Tex"/>
</dbReference>
<name>A0A1M5S3C2_9FIRM</name>
<dbReference type="SUPFAM" id="SSF50249">
    <property type="entry name" value="Nucleic acid-binding proteins"/>
    <property type="match status" value="1"/>
</dbReference>
<dbReference type="FunFam" id="1.10.150.310:FF:000001">
    <property type="entry name" value="RNA-binding transcriptional accessory protein"/>
    <property type="match status" value="1"/>
</dbReference>
<evidence type="ECO:0000313" key="3">
    <source>
        <dbReference type="EMBL" id="SHH32798.1"/>
    </source>
</evidence>
<dbReference type="Pfam" id="PF17674">
    <property type="entry name" value="HHH_9"/>
    <property type="match status" value="1"/>
</dbReference>
<dbReference type="InterPro" id="IPR018974">
    <property type="entry name" value="Tex-like_N"/>
</dbReference>
<dbReference type="SUPFAM" id="SSF158832">
    <property type="entry name" value="Tex N-terminal region-like"/>
    <property type="match status" value="1"/>
</dbReference>
<dbReference type="InterPro" id="IPR050437">
    <property type="entry name" value="Ribos_protein_bS1-like"/>
</dbReference>
<sequence length="710" mass="79839">MEDRILSRIAAETGVNKKQVENTVKLLDAENTVPFIARYRKEVTGGLNEVEIRKIAELVKLYRNLEARKQEVIRLISEQGKLTPELEDKIVNAANVTAVEDIYRPFRPKKRTRAMIARERGLEGLARFMIEGQGRVEEEAEKYLSAEVKTVSDALKGAMDIIAEEIADDAEIRAWVRNFIRRTGVIVCKAEDPEKESVYQMYYDYREPVSKIPPHRILAINRGEREEYIKVDIEVEREKIYEHIALNFKAFNPEAEDYIKKTIEDAYKRLIEPSVVREIRNELTERAEAHAVEIFAANLRNLLLTPPVKNKIVLGVDPAYRTGCKWAVVDETGKLLETGVVYPTPPQKRIEEAKQVFDRLVSKYKVDIIAIGNGTASRETEQFVAEFLKEHEEYGLSYIIVNEAGASVYSASKLGAEEFPELDVAERSAVSIARRLQDPLAELVKIEPRSIGVGQYQHDVNPRLLDEKLSWVVESVVNYVGVDVNTASASLLSYVAGINSTVAANIVKYREENGKFKNRRELLKVPRLGAKAFEQCAGFMRIDDGDEPLDATAIHPESYPAAYKLLSMLGLEATEIGTARARELLSAISLKEMAEKLAVGIPTLEDMVESLIYKRRDPREELPPPVFRQDVLTMEDLKPGMRLKGTVTNVVDFGAFVDIGVKNSGLVHISELSSAYVKHPLEIVAVGQIVEVEVLSVDVAKGRIALTMKF</sequence>
<reference evidence="4" key="1">
    <citation type="submission" date="2016-11" db="EMBL/GenBank/DDBJ databases">
        <authorList>
            <person name="Varghese N."/>
            <person name="Submissions S."/>
        </authorList>
    </citation>
    <scope>NUCLEOTIDE SEQUENCE [LARGE SCALE GENOMIC DNA]</scope>
    <source>
        <strain evidence="4">DSM 11003</strain>
    </source>
</reference>
<accession>A0A1M5S3C2</accession>
<dbReference type="GO" id="GO:0003735">
    <property type="term" value="F:structural constituent of ribosome"/>
    <property type="evidence" value="ECO:0007669"/>
    <property type="project" value="TreeGrafter"/>
</dbReference>
<dbReference type="SUPFAM" id="SSF53098">
    <property type="entry name" value="Ribonuclease H-like"/>
    <property type="match status" value="1"/>
</dbReference>
<proteinExistence type="predicted"/>
<dbReference type="FunFam" id="1.10.10.650:FF:000001">
    <property type="entry name" value="S1 RNA-binding domain 1"/>
    <property type="match status" value="1"/>
</dbReference>
<dbReference type="GO" id="GO:0006412">
    <property type="term" value="P:translation"/>
    <property type="evidence" value="ECO:0007669"/>
    <property type="project" value="TreeGrafter"/>
</dbReference>
<dbReference type="AlphaFoldDB" id="A0A1M5S3C2"/>
<dbReference type="GO" id="GO:0003729">
    <property type="term" value="F:mRNA binding"/>
    <property type="evidence" value="ECO:0007669"/>
    <property type="project" value="TreeGrafter"/>
</dbReference>
<dbReference type="SMART" id="SM00316">
    <property type="entry name" value="S1"/>
    <property type="match status" value="1"/>
</dbReference>